<evidence type="ECO:0000256" key="4">
    <source>
        <dbReference type="ARBA" id="ARBA00023136"/>
    </source>
</evidence>
<dbReference type="InterPro" id="IPR045863">
    <property type="entry name" value="CorA_TM1_TM2"/>
</dbReference>
<protein>
    <submittedName>
        <fullName evidence="6">Uncharacterized protein</fullName>
    </submittedName>
</protein>
<dbReference type="EMBL" id="MDYP01000052">
    <property type="protein sequence ID" value="OQE00425.1"/>
    <property type="molecule type" value="Genomic_DNA"/>
</dbReference>
<dbReference type="Proteomes" id="UP000191518">
    <property type="component" value="Unassembled WGS sequence"/>
</dbReference>
<evidence type="ECO:0000313" key="6">
    <source>
        <dbReference type="EMBL" id="OQE00425.1"/>
    </source>
</evidence>
<keyword evidence="7" id="KW-1185">Reference proteome</keyword>
<comment type="caution">
    <text evidence="6">The sequence shown here is derived from an EMBL/GenBank/DDBJ whole genome shotgun (WGS) entry which is preliminary data.</text>
</comment>
<feature type="transmembrane region" description="Helical" evidence="5">
    <location>
        <begin position="364"/>
        <end position="382"/>
    </location>
</feature>
<dbReference type="SUPFAM" id="SSF144083">
    <property type="entry name" value="Magnesium transport protein CorA, transmembrane region"/>
    <property type="match status" value="1"/>
</dbReference>
<evidence type="ECO:0000256" key="2">
    <source>
        <dbReference type="ARBA" id="ARBA00022692"/>
    </source>
</evidence>
<accession>A0A1V6RF44</accession>
<dbReference type="STRING" id="29845.A0A1V6RF44"/>
<dbReference type="AlphaFoldDB" id="A0A1V6RF44"/>
<dbReference type="GO" id="GO:0016020">
    <property type="term" value="C:membrane"/>
    <property type="evidence" value="ECO:0007669"/>
    <property type="project" value="UniProtKB-SubCell"/>
</dbReference>
<proteinExistence type="predicted"/>
<evidence type="ECO:0000256" key="5">
    <source>
        <dbReference type="SAM" id="Phobius"/>
    </source>
</evidence>
<evidence type="ECO:0000256" key="3">
    <source>
        <dbReference type="ARBA" id="ARBA00022989"/>
    </source>
</evidence>
<keyword evidence="2 5" id="KW-0812">Transmembrane</keyword>
<reference evidence="7" key="1">
    <citation type="journal article" date="2017" name="Nat. Microbiol.">
        <title>Global analysis of biosynthetic gene clusters reveals vast potential of secondary metabolite production in Penicillium species.</title>
        <authorList>
            <person name="Nielsen J.C."/>
            <person name="Grijseels S."/>
            <person name="Prigent S."/>
            <person name="Ji B."/>
            <person name="Dainat J."/>
            <person name="Nielsen K.F."/>
            <person name="Frisvad J.C."/>
            <person name="Workman M."/>
            <person name="Nielsen J."/>
        </authorList>
    </citation>
    <scope>NUCLEOTIDE SEQUENCE [LARGE SCALE GENOMIC DNA]</scope>
    <source>
        <strain evidence="7">IBT 29486</strain>
    </source>
</reference>
<dbReference type="Gene3D" id="1.20.58.340">
    <property type="entry name" value="Magnesium transport protein CorA, transmembrane region"/>
    <property type="match status" value="1"/>
</dbReference>
<evidence type="ECO:0000313" key="7">
    <source>
        <dbReference type="Proteomes" id="UP000191518"/>
    </source>
</evidence>
<feature type="transmembrane region" description="Helical" evidence="5">
    <location>
        <begin position="328"/>
        <end position="352"/>
    </location>
</feature>
<keyword evidence="4 5" id="KW-0472">Membrane</keyword>
<keyword evidence="3 5" id="KW-1133">Transmembrane helix</keyword>
<gene>
    <name evidence="6" type="ORF">PENVUL_c052G02521</name>
</gene>
<organism evidence="6 7">
    <name type="scientific">Penicillium vulpinum</name>
    <dbReference type="NCBI Taxonomy" id="29845"/>
    <lineage>
        <taxon>Eukaryota</taxon>
        <taxon>Fungi</taxon>
        <taxon>Dikarya</taxon>
        <taxon>Ascomycota</taxon>
        <taxon>Pezizomycotina</taxon>
        <taxon>Eurotiomycetes</taxon>
        <taxon>Eurotiomycetidae</taxon>
        <taxon>Eurotiales</taxon>
        <taxon>Aspergillaceae</taxon>
        <taxon>Penicillium</taxon>
    </lineage>
</organism>
<sequence length="423" mass="48939">MRDPHCESCPPLKLLQWHQGDDWKSSEAYPDDFLTTHEPEDLAPVSKNTRVCVIIASASKIRTCDRCRQALIRHFRMRESWWSDHYKRSNGYFGCETTRHAGMVTGINTWAYFEVKQLFKNRNYEWNSLNVFTRWVALTKQTFVLIFDPNFPVEKEIMKGVLNLNLSLLDDPYWVYPILLDRVAHLQESAVWLIRHQVRVIEKRIDVTPENASSQYFRELHDIARHAIHVNETLDVAVQSIESIQMHHANLVASTTYDPDPTVGQDLRAELEFFRVFIANLRHRSISNDKRLQNEIQSAFGITAKRNAETSVEIGRAARMDSAAMKTIALVTLIFLPPTFISSVFSMSFFHIDDNNAWGLSNEFWVYWVFAVPITVVTVIVWQRWQHWHNSTLGPGYMKPDSGGNSLDGSKLATLKLVDENRV</sequence>
<name>A0A1V6RF44_9EURO</name>
<evidence type="ECO:0000256" key="1">
    <source>
        <dbReference type="ARBA" id="ARBA00004141"/>
    </source>
</evidence>
<comment type="subcellular location">
    <subcellularLocation>
        <location evidence="1">Membrane</location>
        <topology evidence="1">Multi-pass membrane protein</topology>
    </subcellularLocation>
</comment>